<feature type="region of interest" description="Disordered" evidence="1">
    <location>
        <begin position="202"/>
        <end position="259"/>
    </location>
</feature>
<keyword evidence="3" id="KW-1185">Reference proteome</keyword>
<evidence type="ECO:0000256" key="1">
    <source>
        <dbReference type="SAM" id="MobiDB-lite"/>
    </source>
</evidence>
<feature type="compositionally biased region" description="Low complexity" evidence="1">
    <location>
        <begin position="139"/>
        <end position="166"/>
    </location>
</feature>
<dbReference type="Pfam" id="PF09725">
    <property type="entry name" value="Fra10Ac1"/>
    <property type="match status" value="1"/>
</dbReference>
<feature type="compositionally biased region" description="Basic and acidic residues" evidence="1">
    <location>
        <begin position="28"/>
        <end position="38"/>
    </location>
</feature>
<dbReference type="EMBL" id="AJWJ01000491">
    <property type="protein sequence ID" value="KAF2070443.1"/>
    <property type="molecule type" value="Genomic_DNA"/>
</dbReference>
<organism evidence="2 3">
    <name type="scientific">Polysphondylium violaceum</name>
    <dbReference type="NCBI Taxonomy" id="133409"/>
    <lineage>
        <taxon>Eukaryota</taxon>
        <taxon>Amoebozoa</taxon>
        <taxon>Evosea</taxon>
        <taxon>Eumycetozoa</taxon>
        <taxon>Dictyostelia</taxon>
        <taxon>Dictyosteliales</taxon>
        <taxon>Dictyosteliaceae</taxon>
        <taxon>Polysphondylium</taxon>
    </lineage>
</organism>
<feature type="region of interest" description="Disordered" evidence="1">
    <location>
        <begin position="134"/>
        <end position="166"/>
    </location>
</feature>
<evidence type="ECO:0008006" key="4">
    <source>
        <dbReference type="Google" id="ProtNLM"/>
    </source>
</evidence>
<reference evidence="2" key="1">
    <citation type="submission" date="2020-01" db="EMBL/GenBank/DDBJ databases">
        <title>Development of genomics and gene disruption for Polysphondylium violaceum indicates a role for the polyketide synthase stlB in stalk morphogenesis.</title>
        <authorList>
            <person name="Narita B."/>
            <person name="Kawabe Y."/>
            <person name="Kin K."/>
            <person name="Saito T."/>
            <person name="Gibbs R."/>
            <person name="Kuspa A."/>
            <person name="Muzny D."/>
            <person name="Queller D."/>
            <person name="Richards S."/>
            <person name="Strassman J."/>
            <person name="Sucgang R."/>
            <person name="Worley K."/>
            <person name="Schaap P."/>
        </authorList>
    </citation>
    <scope>NUCLEOTIDE SEQUENCE</scope>
    <source>
        <strain evidence="2">QSvi11</strain>
    </source>
</reference>
<gene>
    <name evidence="2" type="ORF">CYY_008238</name>
</gene>
<feature type="region of interest" description="Disordered" evidence="1">
    <location>
        <begin position="27"/>
        <end position="48"/>
    </location>
</feature>
<proteinExistence type="predicted"/>
<feature type="compositionally biased region" description="Acidic residues" evidence="1">
    <location>
        <begin position="217"/>
        <end position="226"/>
    </location>
</feature>
<evidence type="ECO:0000313" key="3">
    <source>
        <dbReference type="Proteomes" id="UP000695562"/>
    </source>
</evidence>
<dbReference type="Proteomes" id="UP000695562">
    <property type="component" value="Unassembled WGS sequence"/>
</dbReference>
<accession>A0A8J4PN83</accession>
<name>A0A8J4PN83_9MYCE</name>
<comment type="caution">
    <text evidence="2">The sequence shown here is derived from an EMBL/GenBank/DDBJ whole genome shotgun (WGS) entry which is preliminary data.</text>
</comment>
<evidence type="ECO:0000313" key="2">
    <source>
        <dbReference type="EMBL" id="KAF2070443.1"/>
    </source>
</evidence>
<feature type="compositionally biased region" description="Basic and acidic residues" evidence="1">
    <location>
        <begin position="230"/>
        <end position="241"/>
    </location>
</feature>
<dbReference type="AlphaFoldDB" id="A0A8J4PN83"/>
<protein>
    <recommendedName>
        <fullName evidence="4">Protein FRA10AC1</fullName>
    </recommendedName>
</protein>
<dbReference type="OrthoDB" id="197967at2759"/>
<dbReference type="InterPro" id="IPR019129">
    <property type="entry name" value="Folate-sensitive_fs_Fra10Ac1"/>
</dbReference>
<sequence length="275" mass="32205">MESKYINDLQNLDAITRHNRFIQSYLKNSDKNSNHENKSNQNNNNLDKYKNFKSDYQILKENYKFIRDDDDDNVDVDQLTWEDKLAIKYYNRLYKEYAIIDLSRYKTGEIGLRWRVKSEVISGRGQFTCANRKCENVPSSTPSSSSATTTTTTTTTTQSINNNNNNNKIELKSYEVPFSYLEDNQEKTALVKKLKQILKEQKKEKKKEKKRKYSDNSDSDDSDSNNDDNSSIKEKKRKEDDQGNNTDTDTDTDTKSKSKTYSKQEFDDFFEGLFV</sequence>